<sequence>MIPAPPRPLPWAALALASVLAACALGWWVLAAPAVDDLDMLGVRAVNTLHSPATDALARGIDVLFGPMGSAIVWILAVLAALLLRGSRAALWTGLVAGVPWAASRLVKELVRRERPDLGVLDHVLIDHPASASFPSGHTAFAAALATTLVLALPPGGRRRIAVAAGALLVLAVAWSRMALGVHHPSDVLTSMILMPVLALCTARLLAAAGLPRPLGADRGPARARCQAD</sequence>
<evidence type="ECO:0000313" key="10">
    <source>
        <dbReference type="Proteomes" id="UP000023067"/>
    </source>
</evidence>
<keyword evidence="10" id="KW-1185">Reference proteome</keyword>
<protein>
    <recommendedName>
        <fullName evidence="8">Phosphatidic acid phosphatase type 2/haloperoxidase domain-containing protein</fullName>
    </recommendedName>
</protein>
<evidence type="ECO:0000313" key="9">
    <source>
        <dbReference type="EMBL" id="EWS80891.1"/>
    </source>
</evidence>
<keyword evidence="3 7" id="KW-0812">Transmembrane</keyword>
<keyword evidence="5 7" id="KW-1133">Transmembrane helix</keyword>
<dbReference type="GO" id="GO:0016787">
    <property type="term" value="F:hydrolase activity"/>
    <property type="evidence" value="ECO:0007669"/>
    <property type="project" value="UniProtKB-KW"/>
</dbReference>
<dbReference type="SMART" id="SM00014">
    <property type="entry name" value="acidPPc"/>
    <property type="match status" value="1"/>
</dbReference>
<feature type="transmembrane region" description="Helical" evidence="7">
    <location>
        <begin position="192"/>
        <end position="211"/>
    </location>
</feature>
<evidence type="ECO:0000256" key="6">
    <source>
        <dbReference type="ARBA" id="ARBA00023136"/>
    </source>
</evidence>
<feature type="domain" description="Phosphatidic acid phosphatase type 2/haloperoxidase" evidence="8">
    <location>
        <begin position="90"/>
        <end position="203"/>
    </location>
</feature>
<keyword evidence="4" id="KW-0378">Hydrolase</keyword>
<evidence type="ECO:0000256" key="3">
    <source>
        <dbReference type="ARBA" id="ARBA00022692"/>
    </source>
</evidence>
<dbReference type="PATRIC" id="fig|396014.3.peg.2146"/>
<gene>
    <name evidence="9" type="ORF">BF93_00535</name>
</gene>
<keyword evidence="2" id="KW-1003">Cell membrane</keyword>
<reference evidence="9 10" key="1">
    <citation type="submission" date="2014-02" db="EMBL/GenBank/DDBJ databases">
        <title>Genome sequence of Brachybacterium phenoliresistens strain W13A50.</title>
        <authorList>
            <person name="Wang X."/>
        </authorList>
    </citation>
    <scope>NUCLEOTIDE SEQUENCE [LARGE SCALE GENOMIC DNA]</scope>
    <source>
        <strain evidence="9 10">W13A50</strain>
    </source>
</reference>
<dbReference type="AlphaFoldDB" id="Z9JSW4"/>
<dbReference type="STRING" id="396014.BF93_00535"/>
<dbReference type="eggNOG" id="COG0671">
    <property type="taxonomic scope" value="Bacteria"/>
</dbReference>
<evidence type="ECO:0000256" key="7">
    <source>
        <dbReference type="SAM" id="Phobius"/>
    </source>
</evidence>
<dbReference type="Gene3D" id="1.20.144.10">
    <property type="entry name" value="Phosphatidic acid phosphatase type 2/haloperoxidase"/>
    <property type="match status" value="1"/>
</dbReference>
<feature type="transmembrane region" description="Helical" evidence="7">
    <location>
        <begin position="64"/>
        <end position="84"/>
    </location>
</feature>
<dbReference type="PANTHER" id="PTHR14969">
    <property type="entry name" value="SPHINGOSINE-1-PHOSPHATE PHOSPHOHYDROLASE"/>
    <property type="match status" value="1"/>
</dbReference>
<dbReference type="EMBL" id="JDYK01000010">
    <property type="protein sequence ID" value="EWS80891.1"/>
    <property type="molecule type" value="Genomic_DNA"/>
</dbReference>
<proteinExistence type="predicted"/>
<evidence type="ECO:0000256" key="1">
    <source>
        <dbReference type="ARBA" id="ARBA00004651"/>
    </source>
</evidence>
<keyword evidence="6 7" id="KW-0472">Membrane</keyword>
<dbReference type="InterPro" id="IPR036938">
    <property type="entry name" value="PAP2/HPO_sf"/>
</dbReference>
<dbReference type="InterPro" id="IPR000326">
    <property type="entry name" value="PAP2/HPO"/>
</dbReference>
<dbReference type="Pfam" id="PF01569">
    <property type="entry name" value="PAP2"/>
    <property type="match status" value="1"/>
</dbReference>
<evidence type="ECO:0000259" key="8">
    <source>
        <dbReference type="SMART" id="SM00014"/>
    </source>
</evidence>
<dbReference type="GO" id="GO:0005886">
    <property type="term" value="C:plasma membrane"/>
    <property type="evidence" value="ECO:0007669"/>
    <property type="project" value="UniProtKB-SubCell"/>
</dbReference>
<evidence type="ECO:0000256" key="4">
    <source>
        <dbReference type="ARBA" id="ARBA00022801"/>
    </source>
</evidence>
<accession>Z9JSW4</accession>
<feature type="transmembrane region" description="Helical" evidence="7">
    <location>
        <begin position="161"/>
        <end position="180"/>
    </location>
</feature>
<comment type="caution">
    <text evidence="9">The sequence shown here is derived from an EMBL/GenBank/DDBJ whole genome shotgun (WGS) entry which is preliminary data.</text>
</comment>
<dbReference type="SUPFAM" id="SSF48317">
    <property type="entry name" value="Acid phosphatase/Vanadium-dependent haloperoxidase"/>
    <property type="match status" value="1"/>
</dbReference>
<dbReference type="PROSITE" id="PS51257">
    <property type="entry name" value="PROKAR_LIPOPROTEIN"/>
    <property type="match status" value="1"/>
</dbReference>
<comment type="subcellular location">
    <subcellularLocation>
        <location evidence="1">Cell membrane</location>
        <topology evidence="1">Multi-pass membrane protein</topology>
    </subcellularLocation>
</comment>
<evidence type="ECO:0000256" key="2">
    <source>
        <dbReference type="ARBA" id="ARBA00022475"/>
    </source>
</evidence>
<dbReference type="HOGENOM" id="CLU_072275_0_0_11"/>
<evidence type="ECO:0000256" key="5">
    <source>
        <dbReference type="ARBA" id="ARBA00022989"/>
    </source>
</evidence>
<dbReference type="RefSeq" id="WP_051486848.1">
    <property type="nucleotide sequence ID" value="NZ_BAAAOW010000004.1"/>
</dbReference>
<dbReference type="PANTHER" id="PTHR14969:SF62">
    <property type="entry name" value="DECAPRENYLPHOSPHORYL-5-PHOSPHORIBOSE PHOSPHATASE RV3807C-RELATED"/>
    <property type="match status" value="1"/>
</dbReference>
<feature type="transmembrane region" description="Helical" evidence="7">
    <location>
        <begin position="137"/>
        <end position="154"/>
    </location>
</feature>
<dbReference type="Proteomes" id="UP000023067">
    <property type="component" value="Unassembled WGS sequence"/>
</dbReference>
<organism evidence="9 10">
    <name type="scientific">Brachybacterium phenoliresistens</name>
    <dbReference type="NCBI Taxonomy" id="396014"/>
    <lineage>
        <taxon>Bacteria</taxon>
        <taxon>Bacillati</taxon>
        <taxon>Actinomycetota</taxon>
        <taxon>Actinomycetes</taxon>
        <taxon>Micrococcales</taxon>
        <taxon>Dermabacteraceae</taxon>
        <taxon>Brachybacterium</taxon>
    </lineage>
</organism>
<name>Z9JSW4_9MICO</name>